<feature type="transmembrane region" description="Helical" evidence="1">
    <location>
        <begin position="158"/>
        <end position="182"/>
    </location>
</feature>
<dbReference type="EMBL" id="BLAF01000032">
    <property type="protein sequence ID" value="GES22626.1"/>
    <property type="molecule type" value="Genomic_DNA"/>
</dbReference>
<keyword evidence="1" id="KW-1133">Transmembrane helix</keyword>
<reference evidence="2 3" key="1">
    <citation type="submission" date="2019-10" db="EMBL/GenBank/DDBJ databases">
        <title>Whole genome shotgun sequence of Acrocarpospora pleiomorpha NBRC 16267.</title>
        <authorList>
            <person name="Ichikawa N."/>
            <person name="Kimura A."/>
            <person name="Kitahashi Y."/>
            <person name="Komaki H."/>
            <person name="Oguchi A."/>
        </authorList>
    </citation>
    <scope>NUCLEOTIDE SEQUENCE [LARGE SCALE GENOMIC DNA]</scope>
    <source>
        <strain evidence="2 3">NBRC 16267</strain>
    </source>
</reference>
<feature type="transmembrane region" description="Helical" evidence="1">
    <location>
        <begin position="203"/>
        <end position="225"/>
    </location>
</feature>
<accession>A0A5M3XPG5</accession>
<dbReference type="OrthoDB" id="4336723at2"/>
<feature type="transmembrane region" description="Helical" evidence="1">
    <location>
        <begin position="121"/>
        <end position="138"/>
    </location>
</feature>
<keyword evidence="1" id="KW-0812">Transmembrane</keyword>
<evidence type="ECO:0000313" key="3">
    <source>
        <dbReference type="Proteomes" id="UP000377595"/>
    </source>
</evidence>
<keyword evidence="3" id="KW-1185">Reference proteome</keyword>
<feature type="transmembrane region" description="Helical" evidence="1">
    <location>
        <begin position="237"/>
        <end position="257"/>
    </location>
</feature>
<protein>
    <submittedName>
        <fullName evidence="2">Uncharacterized protein</fullName>
    </submittedName>
</protein>
<evidence type="ECO:0000313" key="2">
    <source>
        <dbReference type="EMBL" id="GES22626.1"/>
    </source>
</evidence>
<organism evidence="2 3">
    <name type="scientific">Acrocarpospora pleiomorpha</name>
    <dbReference type="NCBI Taxonomy" id="90975"/>
    <lineage>
        <taxon>Bacteria</taxon>
        <taxon>Bacillati</taxon>
        <taxon>Actinomycetota</taxon>
        <taxon>Actinomycetes</taxon>
        <taxon>Streptosporangiales</taxon>
        <taxon>Streptosporangiaceae</taxon>
        <taxon>Acrocarpospora</taxon>
    </lineage>
</organism>
<dbReference type="RefSeq" id="WP_155347566.1">
    <property type="nucleotide sequence ID" value="NZ_BAAAHM010000035.1"/>
</dbReference>
<keyword evidence="1" id="KW-0472">Membrane</keyword>
<name>A0A5M3XPG5_9ACTN</name>
<evidence type="ECO:0000256" key="1">
    <source>
        <dbReference type="SAM" id="Phobius"/>
    </source>
</evidence>
<comment type="caution">
    <text evidence="2">The sequence shown here is derived from an EMBL/GenBank/DDBJ whole genome shotgun (WGS) entry which is preliminary data.</text>
</comment>
<dbReference type="Proteomes" id="UP000377595">
    <property type="component" value="Unassembled WGS sequence"/>
</dbReference>
<dbReference type="AlphaFoldDB" id="A0A5M3XPG5"/>
<proteinExistence type="predicted"/>
<sequence>MADTNHRTVNGAGYRSNAAKQCDQLRLEPISGPRTLTPEQLDDREAAQLAQAFLAANSGLAGAGPAIDDTCRQLLRRLRETQARIAELRRYTCFRAIHVAAAMRALVVDERTKGRPDRLRRVFPSWVPLVVLFLSALFDATFVGKMAQRVLGVGSGDWVYWGAYLIGVGLSICLYVSGIMLARTLRGPDGLAGIGARIRLAGAVVAALAVLIMLGLVAYIAAASGSQQFQDLGDLKWAFIALLVFLGLAVISTEVLAHDPHADADRHTRRLRKAVLKELGKLEASARTALDGYVESWLLLDRMVGTARSQAHHVVEQACVEIMEERSRRGARGGLELPLAHLQWPRERAPAGDRPRLDLELVTSPADTFRLSDPRDLADELAEEIAKATAQFG</sequence>
<gene>
    <name evidence="2" type="ORF">Aple_055240</name>
</gene>